<keyword evidence="4" id="KW-1185">Reference proteome</keyword>
<keyword evidence="2" id="KW-1133">Transmembrane helix</keyword>
<name>A0A919VNT4_9ACTN</name>
<feature type="region of interest" description="Disordered" evidence="1">
    <location>
        <begin position="225"/>
        <end position="264"/>
    </location>
</feature>
<evidence type="ECO:0000313" key="4">
    <source>
        <dbReference type="Proteomes" id="UP000681340"/>
    </source>
</evidence>
<dbReference type="Proteomes" id="UP000681340">
    <property type="component" value="Unassembled WGS sequence"/>
</dbReference>
<feature type="region of interest" description="Disordered" evidence="1">
    <location>
        <begin position="1"/>
        <end position="23"/>
    </location>
</feature>
<protein>
    <submittedName>
        <fullName evidence="3">Uncharacterized protein</fullName>
    </submittedName>
</protein>
<dbReference type="AlphaFoldDB" id="A0A919VNT4"/>
<keyword evidence="2" id="KW-0472">Membrane</keyword>
<comment type="caution">
    <text evidence="3">The sequence shown here is derived from an EMBL/GenBank/DDBJ whole genome shotgun (WGS) entry which is preliminary data.</text>
</comment>
<sequence>MGRFSAQRPVQAEGSAAGPAGWHGRAGLGRVAAGRADCRSRRGPIRPDLPRQDRLTAAVCFAALIGRIAVYDSPQPSWGAPPPPPPGPGYQGSTAIAVTARYSWLTFMLALFKPYLAINGQPVAARWGRTVVPVPPGQHHVHVHVPYLLPSRIGTADTVVPVHPGQVAEVEYRAPAIALLDGAIGPAPQKYRGLPAAIALVVVPLVLLLCVCGGLGAAALIDDSESGTPVARPTAVEPIPARPRTTEPSPGATGAVPSDKPTLRSAPVRKLVGPAYAAGEDTYTMAFAGWPFAFRTPGTWGCLAGRIDLPEAQARVCIDEGNPGSGQRLQIMLRPCPAPCGEAERDRLTAEWFDPGAKGRAYDKSTWYVETPTDAKGRYTLDMSHFFTTSGGAWQVGVGAFAPPAKKTVIQKIFNDVLTQTG</sequence>
<keyword evidence="2" id="KW-0812">Transmembrane</keyword>
<evidence type="ECO:0000313" key="3">
    <source>
        <dbReference type="EMBL" id="GIM70541.1"/>
    </source>
</evidence>
<dbReference type="EMBL" id="BOQL01000031">
    <property type="protein sequence ID" value="GIM70541.1"/>
    <property type="molecule type" value="Genomic_DNA"/>
</dbReference>
<evidence type="ECO:0000256" key="1">
    <source>
        <dbReference type="SAM" id="MobiDB-lite"/>
    </source>
</evidence>
<accession>A0A919VNT4</accession>
<evidence type="ECO:0000256" key="2">
    <source>
        <dbReference type="SAM" id="Phobius"/>
    </source>
</evidence>
<proteinExistence type="predicted"/>
<reference evidence="3" key="1">
    <citation type="submission" date="2021-03" db="EMBL/GenBank/DDBJ databases">
        <title>Whole genome shotgun sequence of Actinoplanes auranticolor NBRC 12245.</title>
        <authorList>
            <person name="Komaki H."/>
            <person name="Tamura T."/>
        </authorList>
    </citation>
    <scope>NUCLEOTIDE SEQUENCE</scope>
    <source>
        <strain evidence="3">NBRC 12245</strain>
    </source>
</reference>
<feature type="transmembrane region" description="Helical" evidence="2">
    <location>
        <begin position="197"/>
        <end position="221"/>
    </location>
</feature>
<gene>
    <name evidence="3" type="ORF">Aau02nite_41510</name>
</gene>
<organism evidence="3 4">
    <name type="scientific">Actinoplanes auranticolor</name>
    <dbReference type="NCBI Taxonomy" id="47988"/>
    <lineage>
        <taxon>Bacteria</taxon>
        <taxon>Bacillati</taxon>
        <taxon>Actinomycetota</taxon>
        <taxon>Actinomycetes</taxon>
        <taxon>Micromonosporales</taxon>
        <taxon>Micromonosporaceae</taxon>
        <taxon>Actinoplanes</taxon>
    </lineage>
</organism>